<dbReference type="PROSITE" id="PS50011">
    <property type="entry name" value="PROTEIN_KINASE_DOM"/>
    <property type="match status" value="1"/>
</dbReference>
<feature type="active site" description="Proton acceptor" evidence="10">
    <location>
        <position position="128"/>
    </location>
</feature>
<evidence type="ECO:0000256" key="5">
    <source>
        <dbReference type="ARBA" id="ARBA00022741"/>
    </source>
</evidence>
<proteinExistence type="predicted"/>
<dbReference type="EMBL" id="CP119879">
    <property type="protein sequence ID" value="WFD35209.1"/>
    <property type="molecule type" value="Genomic_DNA"/>
</dbReference>
<dbReference type="InterPro" id="IPR000719">
    <property type="entry name" value="Prot_kinase_dom"/>
</dbReference>
<dbReference type="InterPro" id="IPR011009">
    <property type="entry name" value="Kinase-like_dom_sf"/>
</dbReference>
<keyword evidence="3" id="KW-0597">Phosphoprotein</keyword>
<comment type="catalytic activity">
    <reaction evidence="8">
        <text>L-threonyl-[protein] + ATP = O-phospho-L-threonyl-[protein] + ADP + H(+)</text>
        <dbReference type="Rhea" id="RHEA:46608"/>
        <dbReference type="Rhea" id="RHEA-COMP:11060"/>
        <dbReference type="Rhea" id="RHEA-COMP:11605"/>
        <dbReference type="ChEBI" id="CHEBI:15378"/>
        <dbReference type="ChEBI" id="CHEBI:30013"/>
        <dbReference type="ChEBI" id="CHEBI:30616"/>
        <dbReference type="ChEBI" id="CHEBI:61977"/>
        <dbReference type="ChEBI" id="CHEBI:456216"/>
        <dbReference type="EC" id="2.7.11.1"/>
    </reaction>
</comment>
<dbReference type="InterPro" id="IPR008271">
    <property type="entry name" value="Ser/Thr_kinase_AS"/>
</dbReference>
<evidence type="ECO:0000259" key="15">
    <source>
        <dbReference type="PROSITE" id="PS50011"/>
    </source>
</evidence>
<evidence type="ECO:0000256" key="8">
    <source>
        <dbReference type="ARBA" id="ARBA00047899"/>
    </source>
</evidence>
<evidence type="ECO:0000256" key="9">
    <source>
        <dbReference type="ARBA" id="ARBA00048679"/>
    </source>
</evidence>
<dbReference type="Proteomes" id="UP001219933">
    <property type="component" value="Chromosome 3"/>
</dbReference>
<dbReference type="EC" id="2.7.11.1" evidence="1"/>
<evidence type="ECO:0000256" key="12">
    <source>
        <dbReference type="PIRSR" id="PIRSR630616-3"/>
    </source>
</evidence>
<dbReference type="FunFam" id="1.10.510.10:FF:000650">
    <property type="entry name" value="Serine/threonine-protein kinase ppk16"/>
    <property type="match status" value="1"/>
</dbReference>
<keyword evidence="6" id="KW-0418">Kinase</keyword>
<evidence type="ECO:0000256" key="1">
    <source>
        <dbReference type="ARBA" id="ARBA00012513"/>
    </source>
</evidence>
<evidence type="ECO:0000313" key="16">
    <source>
        <dbReference type="EMBL" id="WFD35209.1"/>
    </source>
</evidence>
<dbReference type="GO" id="GO:0004674">
    <property type="term" value="F:protein serine/threonine kinase activity"/>
    <property type="evidence" value="ECO:0007669"/>
    <property type="project" value="UniProtKB-KW"/>
</dbReference>
<dbReference type="InterPro" id="IPR017441">
    <property type="entry name" value="Protein_kinase_ATP_BS"/>
</dbReference>
<dbReference type="CDD" id="cd14003">
    <property type="entry name" value="STKc_AMPK-like"/>
    <property type="match status" value="1"/>
</dbReference>
<keyword evidence="7 11" id="KW-0067">ATP-binding</keyword>
<feature type="cross-link" description="Glycyl lysine isopeptide (Lys-Gly) (interchain with G-Cter in SUMO2)" evidence="12">
    <location>
        <position position="130"/>
    </location>
</feature>
<dbReference type="SUPFAM" id="SSF56112">
    <property type="entry name" value="Protein kinase-like (PK-like)"/>
    <property type="match status" value="1"/>
</dbReference>
<feature type="domain" description="Protein kinase" evidence="15">
    <location>
        <begin position="11"/>
        <end position="257"/>
    </location>
</feature>
<protein>
    <recommendedName>
        <fullName evidence="1">non-specific serine/threonine protein kinase</fullName>
        <ecNumber evidence="1">2.7.11.1</ecNumber>
    </recommendedName>
</protein>
<keyword evidence="17" id="KW-1185">Reference proteome</keyword>
<feature type="compositionally biased region" description="Low complexity" evidence="14">
    <location>
        <begin position="562"/>
        <end position="573"/>
    </location>
</feature>
<dbReference type="PROSITE" id="PS00107">
    <property type="entry name" value="PROTEIN_KINASE_ATP"/>
    <property type="match status" value="1"/>
</dbReference>
<evidence type="ECO:0000313" key="17">
    <source>
        <dbReference type="Proteomes" id="UP001219933"/>
    </source>
</evidence>
<dbReference type="Gene3D" id="1.10.510.10">
    <property type="entry name" value="Transferase(Phosphotransferase) domain 1"/>
    <property type="match status" value="1"/>
</dbReference>
<sequence length="724" mass="79962">MSGNLRVVGNYTLQRTIGQGTFGRVRRATHRLTNTHVAVKQIPKAHIASLTREIHHHRRLQHPNIVQLFEVLETESSIWLVAELCSGGELYDYLVERGTIPEPEARVLFGQLCLAVAHIHSLGIVHRDLKLENILLDAQRNVKLSDFGFSREFEPRMFMDTRCGTTAYAAPEMLSGKRYLGESVDIWSLGIILFVLLCGYLPFDDDDERVMRHHIIKSPVMIPISISSDAQALIHSILQKDPSRRPSIRGILSHSWFSGHVAAPLAIERNSPLPAAAPLLTPAIDFVSLMSLPPLEPLCTPIAQELLQQLAAVGFSVSQMRHSVATFACDSSGALWWLLFRKAQQKKDIAEAEAARKKVESLQIASAENVSTKPARRSRTPNIMSKFKSWISNDNRNEDSMPTSPAAASGSRSPFAVRSSFSSDEYDDERSASMSSDIIINRMRALEALEKSTVTVAPHLRSQRQSFGSTSSIRPPSARTSLSERSSIEGAPLSKRHSATERRKANRQSWTYSTDATKEKFSRRLSYDELKARAPSTPVSISGTPRRPRSVALHGSPSVYFSTRSRSRPSSSRSRTRRSRSRTLPRNPSAISGSSGVEDAATEAEPVHEAPRRPLARRQKNGSEDDWVDVDDDKVFGGIGQVDISSKRDDKLHGLGLSVKPLYDDSKRSQSPVPAFALGGSLSMLGQPIERPAMGSATFPGSTIAASRALKARRNMNTSVIEEE</sequence>
<evidence type="ECO:0000256" key="2">
    <source>
        <dbReference type="ARBA" id="ARBA00022527"/>
    </source>
</evidence>
<comment type="catalytic activity">
    <reaction evidence="9">
        <text>L-seryl-[protein] + ATP = O-phospho-L-seryl-[protein] + ADP + H(+)</text>
        <dbReference type="Rhea" id="RHEA:17989"/>
        <dbReference type="Rhea" id="RHEA-COMP:9863"/>
        <dbReference type="Rhea" id="RHEA-COMP:11604"/>
        <dbReference type="ChEBI" id="CHEBI:15378"/>
        <dbReference type="ChEBI" id="CHEBI:29999"/>
        <dbReference type="ChEBI" id="CHEBI:30616"/>
        <dbReference type="ChEBI" id="CHEBI:83421"/>
        <dbReference type="ChEBI" id="CHEBI:456216"/>
        <dbReference type="EC" id="2.7.11.1"/>
    </reaction>
</comment>
<dbReference type="GO" id="GO:0005524">
    <property type="term" value="F:ATP binding"/>
    <property type="evidence" value="ECO:0007669"/>
    <property type="project" value="UniProtKB-UniRule"/>
</dbReference>
<dbReference type="InterPro" id="IPR030616">
    <property type="entry name" value="Aur-like"/>
</dbReference>
<feature type="compositionally biased region" description="Polar residues" evidence="14">
    <location>
        <begin position="463"/>
        <end position="485"/>
    </location>
</feature>
<dbReference type="Pfam" id="PF00069">
    <property type="entry name" value="Pkinase"/>
    <property type="match status" value="1"/>
</dbReference>
<feature type="region of interest" description="Disordered" evidence="14">
    <location>
        <begin position="392"/>
        <end position="428"/>
    </location>
</feature>
<evidence type="ECO:0000256" key="3">
    <source>
        <dbReference type="ARBA" id="ARBA00022553"/>
    </source>
</evidence>
<feature type="compositionally biased region" description="Basic residues" evidence="14">
    <location>
        <begin position="574"/>
        <end position="583"/>
    </location>
</feature>
<feature type="binding site" evidence="11">
    <location>
        <begin position="132"/>
        <end position="133"/>
    </location>
    <ligand>
        <name>ATP</name>
        <dbReference type="ChEBI" id="CHEBI:30616"/>
    </ligand>
</feature>
<feature type="region of interest" description="Disordered" evidence="14">
    <location>
        <begin position="533"/>
        <end position="626"/>
    </location>
</feature>
<feature type="binding site" evidence="11">
    <location>
        <position position="146"/>
    </location>
    <ligand>
        <name>ATP</name>
        <dbReference type="ChEBI" id="CHEBI:30616"/>
    </ligand>
</feature>
<feature type="binding site" evidence="11 13">
    <location>
        <position position="40"/>
    </location>
    <ligand>
        <name>ATP</name>
        <dbReference type="ChEBI" id="CHEBI:30616"/>
    </ligand>
</feature>
<evidence type="ECO:0000256" key="10">
    <source>
        <dbReference type="PIRSR" id="PIRSR630616-1"/>
    </source>
</evidence>
<organism evidence="16 17">
    <name type="scientific">Malassezia cuniculi</name>
    <dbReference type="NCBI Taxonomy" id="948313"/>
    <lineage>
        <taxon>Eukaryota</taxon>
        <taxon>Fungi</taxon>
        <taxon>Dikarya</taxon>
        <taxon>Basidiomycota</taxon>
        <taxon>Ustilaginomycotina</taxon>
        <taxon>Malasseziomycetes</taxon>
        <taxon>Malasseziales</taxon>
        <taxon>Malasseziaceae</taxon>
        <taxon>Malassezia</taxon>
    </lineage>
</organism>
<evidence type="ECO:0000256" key="4">
    <source>
        <dbReference type="ARBA" id="ARBA00022679"/>
    </source>
</evidence>
<feature type="region of interest" description="Disordered" evidence="14">
    <location>
        <begin position="460"/>
        <end position="513"/>
    </location>
</feature>
<evidence type="ECO:0000256" key="13">
    <source>
        <dbReference type="PROSITE-ProRule" id="PRU10141"/>
    </source>
</evidence>
<dbReference type="PROSITE" id="PS00108">
    <property type="entry name" value="PROTEIN_KINASE_ST"/>
    <property type="match status" value="1"/>
</dbReference>
<keyword evidence="5 11" id="KW-0547">Nucleotide-binding</keyword>
<gene>
    <name evidence="16" type="ORF">MCUN1_002059</name>
</gene>
<accession>A0AAF0EVC1</accession>
<reference evidence="16" key="1">
    <citation type="submission" date="2023-03" db="EMBL/GenBank/DDBJ databases">
        <title>Mating type loci evolution in Malassezia.</title>
        <authorList>
            <person name="Coelho M.A."/>
        </authorList>
    </citation>
    <scope>NUCLEOTIDE SEQUENCE</scope>
    <source>
        <strain evidence="16">CBS 11721</strain>
    </source>
</reference>
<evidence type="ECO:0000256" key="11">
    <source>
        <dbReference type="PIRSR" id="PIRSR630616-2"/>
    </source>
</evidence>
<evidence type="ECO:0000256" key="7">
    <source>
        <dbReference type="ARBA" id="ARBA00022840"/>
    </source>
</evidence>
<keyword evidence="4" id="KW-0808">Transferase</keyword>
<dbReference type="PANTHER" id="PTHR24350">
    <property type="entry name" value="SERINE/THREONINE-PROTEIN KINASE IAL-RELATED"/>
    <property type="match status" value="1"/>
</dbReference>
<dbReference type="FunFam" id="3.30.200.20:FF:000003">
    <property type="entry name" value="Non-specific serine/threonine protein kinase"/>
    <property type="match status" value="1"/>
</dbReference>
<keyword evidence="2" id="KW-0723">Serine/threonine-protein kinase</keyword>
<dbReference type="AlphaFoldDB" id="A0AAF0EVC1"/>
<evidence type="ECO:0000256" key="14">
    <source>
        <dbReference type="SAM" id="MobiDB-lite"/>
    </source>
</evidence>
<dbReference type="SMART" id="SM00220">
    <property type="entry name" value="S_TKc"/>
    <property type="match status" value="1"/>
</dbReference>
<name>A0AAF0EVC1_9BASI</name>
<evidence type="ECO:0000256" key="6">
    <source>
        <dbReference type="ARBA" id="ARBA00022777"/>
    </source>
</evidence>